<dbReference type="RefSeq" id="WP_154527130.1">
    <property type="nucleotide sequence ID" value="NZ_JAXFIP010000039.1"/>
</dbReference>
<feature type="domain" description="Choloylglycine hydrolase/NAAA C-terminal" evidence="10">
    <location>
        <begin position="2"/>
        <end position="313"/>
    </location>
</feature>
<dbReference type="InterPro" id="IPR052193">
    <property type="entry name" value="Peptidase_C59"/>
</dbReference>
<sequence length="325" mass="36404">MCTAATYNTRCHYFGRNLDLEYSYHEQVAVTPRNYPFQFRNVKSVMKHPAIIGMAFVVDGFPLYYDAMNEKGLGMAGLNFPDNCDFKDPQEGKDNIASFELIPYVLSLCSTTEEAKVLLSHVNITNEPFSDKLPTNPLHWMVADGKDVIVVEQTASGLHVYDDPVGVMTNNPTFDMQMNRLADYRNLSVESALPCAFAKGLDLHPYSRGMGGMGLPGDLSSASRFVKVAFTRMNSLSDDSESASISQFFHILGSVEQQRGLCKLGEDKYEITIYSSCCNLDLGIYYYTTYENSQISAVDMHHENLDGDTVVTYDLIKGQQVHYQN</sequence>
<dbReference type="EC" id="3.5.1.24" evidence="5"/>
<evidence type="ECO:0000259" key="10">
    <source>
        <dbReference type="Pfam" id="PF02275"/>
    </source>
</evidence>
<comment type="catalytic activity">
    <reaction evidence="8">
        <text>cholate + taurine = taurocholate + H2O</text>
        <dbReference type="Rhea" id="RHEA:47108"/>
        <dbReference type="ChEBI" id="CHEBI:15377"/>
        <dbReference type="ChEBI" id="CHEBI:29747"/>
        <dbReference type="ChEBI" id="CHEBI:36257"/>
        <dbReference type="ChEBI" id="CHEBI:507393"/>
    </reaction>
    <physiologicalReaction direction="right-to-left" evidence="8">
        <dbReference type="Rhea" id="RHEA:47110"/>
    </physiologicalReaction>
</comment>
<comment type="similarity">
    <text evidence="2">Belongs to the peptidase C59 family.</text>
</comment>
<evidence type="ECO:0000256" key="6">
    <source>
        <dbReference type="ARBA" id="ARBA00044804"/>
    </source>
</evidence>
<evidence type="ECO:0000256" key="9">
    <source>
        <dbReference type="ARBA" id="ARBA00048897"/>
    </source>
</evidence>
<dbReference type="PANTHER" id="PTHR35527:SF2">
    <property type="entry name" value="HYDROLASE"/>
    <property type="match status" value="1"/>
</dbReference>
<evidence type="ECO:0000256" key="8">
    <source>
        <dbReference type="ARBA" id="ARBA00047285"/>
    </source>
</evidence>
<organism evidence="11 12">
    <name type="scientific">Porcincola intestinalis</name>
    <dbReference type="NCBI Taxonomy" id="2606632"/>
    <lineage>
        <taxon>Bacteria</taxon>
        <taxon>Bacillati</taxon>
        <taxon>Bacillota</taxon>
        <taxon>Clostridia</taxon>
        <taxon>Lachnospirales</taxon>
        <taxon>Lachnospiraceae</taxon>
        <taxon>Porcincola</taxon>
    </lineage>
</organism>
<evidence type="ECO:0000256" key="1">
    <source>
        <dbReference type="ARBA" id="ARBA00004860"/>
    </source>
</evidence>
<dbReference type="Gene3D" id="3.60.60.10">
    <property type="entry name" value="Penicillin V Acylase, Chain A"/>
    <property type="match status" value="1"/>
</dbReference>
<gene>
    <name evidence="11" type="ORF">FYJ35_12595</name>
</gene>
<comment type="caution">
    <text evidence="11">The sequence shown here is derived from an EMBL/GenBank/DDBJ whole genome shotgun (WGS) entry which is preliminary data.</text>
</comment>
<evidence type="ECO:0000313" key="11">
    <source>
        <dbReference type="EMBL" id="MSS15858.1"/>
    </source>
</evidence>
<evidence type="ECO:0000256" key="3">
    <source>
        <dbReference type="ARBA" id="ARBA00022801"/>
    </source>
</evidence>
<protein>
    <recommendedName>
        <fullName evidence="5">choloylglycine hydrolase</fullName>
        <ecNumber evidence="5">3.5.1.24</ecNumber>
    </recommendedName>
    <alternativeName>
        <fullName evidence="6">Bile salt hydrolase</fullName>
    </alternativeName>
    <alternativeName>
        <fullName evidence="7">Choloylglycine hydrolase</fullName>
    </alternativeName>
</protein>
<keyword evidence="4" id="KW-0443">Lipid metabolism</keyword>
<dbReference type="NCBIfam" id="NF038245">
    <property type="entry name" value="bile_salt_hydro"/>
    <property type="match status" value="1"/>
</dbReference>
<evidence type="ECO:0000256" key="4">
    <source>
        <dbReference type="ARBA" id="ARBA00023098"/>
    </source>
</evidence>
<evidence type="ECO:0000256" key="7">
    <source>
        <dbReference type="ARBA" id="ARBA00044806"/>
    </source>
</evidence>
<dbReference type="SUPFAM" id="SSF56235">
    <property type="entry name" value="N-terminal nucleophile aminohydrolases (Ntn hydrolases)"/>
    <property type="match status" value="1"/>
</dbReference>
<reference evidence="11 12" key="1">
    <citation type="submission" date="2019-08" db="EMBL/GenBank/DDBJ databases">
        <title>In-depth cultivation of the pig gut microbiome towards novel bacterial diversity and tailored functional studies.</title>
        <authorList>
            <person name="Wylensek D."/>
            <person name="Hitch T.C.A."/>
            <person name="Clavel T."/>
        </authorList>
    </citation>
    <scope>NUCLEOTIDE SEQUENCE [LARGE SCALE GENOMIC DNA]</scope>
    <source>
        <strain evidence="11 12">Oil+RF-744-WCA-WT-11</strain>
    </source>
</reference>
<evidence type="ECO:0000256" key="2">
    <source>
        <dbReference type="ARBA" id="ARBA00006625"/>
    </source>
</evidence>
<dbReference type="GO" id="GO:0045302">
    <property type="term" value="F:choloylglycine hydrolase activity"/>
    <property type="evidence" value="ECO:0007669"/>
    <property type="project" value="UniProtKB-EC"/>
</dbReference>
<dbReference type="InterPro" id="IPR029132">
    <property type="entry name" value="CBAH/NAAA_C"/>
</dbReference>
<accession>A0A6L5X934</accession>
<keyword evidence="12" id="KW-1185">Reference proteome</keyword>
<dbReference type="CDD" id="cd00542">
    <property type="entry name" value="Ntn_PVA"/>
    <property type="match status" value="1"/>
</dbReference>
<dbReference type="AlphaFoldDB" id="A0A6L5X934"/>
<dbReference type="GO" id="GO:0006629">
    <property type="term" value="P:lipid metabolic process"/>
    <property type="evidence" value="ECO:0007669"/>
    <property type="project" value="UniProtKB-KW"/>
</dbReference>
<name>A0A6L5X934_9FIRM</name>
<dbReference type="Pfam" id="PF02275">
    <property type="entry name" value="CBAH"/>
    <property type="match status" value="1"/>
</dbReference>
<comment type="pathway">
    <text evidence="1">Lipid metabolism; bile acid biosynthesis.</text>
</comment>
<evidence type="ECO:0000256" key="5">
    <source>
        <dbReference type="ARBA" id="ARBA00044769"/>
    </source>
</evidence>
<dbReference type="EMBL" id="VULZ01000016">
    <property type="protein sequence ID" value="MSS15858.1"/>
    <property type="molecule type" value="Genomic_DNA"/>
</dbReference>
<keyword evidence="3 11" id="KW-0378">Hydrolase</keyword>
<dbReference type="InterPro" id="IPR029055">
    <property type="entry name" value="Ntn_hydrolases_N"/>
</dbReference>
<dbReference type="PANTHER" id="PTHR35527">
    <property type="entry name" value="CHOLOYLGLYCINE HYDROLASE"/>
    <property type="match status" value="1"/>
</dbReference>
<dbReference type="Proteomes" id="UP000481852">
    <property type="component" value="Unassembled WGS sequence"/>
</dbReference>
<dbReference type="InterPro" id="IPR047711">
    <property type="entry name" value="CBAH"/>
</dbReference>
<comment type="catalytic activity">
    <reaction evidence="9">
        <text>taurodeoxycholate + H2O = deoxycholate + taurine</text>
        <dbReference type="Rhea" id="RHEA:47556"/>
        <dbReference type="ChEBI" id="CHEBI:15377"/>
        <dbReference type="ChEBI" id="CHEBI:23614"/>
        <dbReference type="ChEBI" id="CHEBI:36261"/>
        <dbReference type="ChEBI" id="CHEBI:507393"/>
    </reaction>
    <physiologicalReaction direction="left-to-right" evidence="9">
        <dbReference type="Rhea" id="RHEA:47557"/>
    </physiologicalReaction>
</comment>
<proteinExistence type="inferred from homology"/>
<evidence type="ECO:0000313" key="12">
    <source>
        <dbReference type="Proteomes" id="UP000481852"/>
    </source>
</evidence>